<gene>
    <name evidence="2" type="ORF">TRFO_10984</name>
</gene>
<sequence length="340" mass="39444">MLFFLIFRFISSNANESTFNASSSFGIMEALRFGNKFTDIVDTSIFVQFPEFESDKFLKILNHISVPKRSCYNEILYHLQFDCEEANDEQQKTLALHFTQCYYNVTGKLDQFPSGPIDNLKTSQMSTAVYSVYTSMKAHWKNLCLFSKQNVFTEETSQSLVDLYSTIVESMHSIISLQKELNATSILLNDSLMNITTQLNKTIDNVNKIQVLFESFTGYFDIVKTFIDYSVDTLHQIQFYAIVIIIAFFFALYLPKMLVPVTLLTILFSSIDNFLGKRVLMWNDSIYRTLTKIVYSMLCFSYPTIQIIYFLIGLTKRIINLFKNDSKIIHESKENSRKIE</sequence>
<dbReference type="PANTHER" id="PTHR33538:SF2">
    <property type="entry name" value="PROTEIN GAMETE EXPRESSED 1"/>
    <property type="match status" value="1"/>
</dbReference>
<dbReference type="RefSeq" id="XP_068347748.1">
    <property type="nucleotide sequence ID" value="XM_068495771.1"/>
</dbReference>
<keyword evidence="3" id="KW-1185">Reference proteome</keyword>
<dbReference type="GeneID" id="94830475"/>
<dbReference type="Proteomes" id="UP000179807">
    <property type="component" value="Unassembled WGS sequence"/>
</dbReference>
<feature type="transmembrane region" description="Helical" evidence="1">
    <location>
        <begin position="293"/>
        <end position="314"/>
    </location>
</feature>
<dbReference type="EMBL" id="MLAK01001304">
    <property type="protein sequence ID" value="OHS94611.1"/>
    <property type="molecule type" value="Genomic_DNA"/>
</dbReference>
<organism evidence="2 3">
    <name type="scientific">Tritrichomonas foetus</name>
    <dbReference type="NCBI Taxonomy" id="1144522"/>
    <lineage>
        <taxon>Eukaryota</taxon>
        <taxon>Metamonada</taxon>
        <taxon>Parabasalia</taxon>
        <taxon>Tritrichomonadida</taxon>
        <taxon>Tritrichomonadidae</taxon>
        <taxon>Tritrichomonas</taxon>
    </lineage>
</organism>
<keyword evidence="1" id="KW-1133">Transmembrane helix</keyword>
<dbReference type="InterPro" id="IPR040346">
    <property type="entry name" value="GEX1/Brambleberry"/>
</dbReference>
<feature type="transmembrane region" description="Helical" evidence="1">
    <location>
        <begin position="237"/>
        <end position="254"/>
    </location>
</feature>
<evidence type="ECO:0000313" key="2">
    <source>
        <dbReference type="EMBL" id="OHS94611.1"/>
    </source>
</evidence>
<comment type="caution">
    <text evidence="2">The sequence shown here is derived from an EMBL/GenBank/DDBJ whole genome shotgun (WGS) entry which is preliminary data.</text>
</comment>
<accession>A0A1J4JAE6</accession>
<dbReference type="AlphaFoldDB" id="A0A1J4JAE6"/>
<reference evidence="2" key="1">
    <citation type="submission" date="2016-10" db="EMBL/GenBank/DDBJ databases">
        <authorList>
            <person name="Benchimol M."/>
            <person name="Almeida L.G."/>
            <person name="Vasconcelos A.T."/>
            <person name="Perreira-Neves A."/>
            <person name="Rosa I.A."/>
            <person name="Tasca T."/>
            <person name="Bogo M.R."/>
            <person name="de Souza W."/>
        </authorList>
    </citation>
    <scope>NUCLEOTIDE SEQUENCE [LARGE SCALE GENOMIC DNA]</scope>
    <source>
        <strain evidence="2">K</strain>
    </source>
</reference>
<evidence type="ECO:0000256" key="1">
    <source>
        <dbReference type="SAM" id="Phobius"/>
    </source>
</evidence>
<name>A0A1J4JAE6_9EUKA</name>
<keyword evidence="1" id="KW-0472">Membrane</keyword>
<dbReference type="PANTHER" id="PTHR33538">
    <property type="entry name" value="PROTEIN GAMETE EXPRESSED 1"/>
    <property type="match status" value="1"/>
</dbReference>
<dbReference type="OrthoDB" id="377549at2759"/>
<dbReference type="VEuPathDB" id="TrichDB:TRFO_10984"/>
<protein>
    <submittedName>
        <fullName evidence="2">Uncharacterized protein</fullName>
    </submittedName>
</protein>
<keyword evidence="1" id="KW-0812">Transmembrane</keyword>
<evidence type="ECO:0000313" key="3">
    <source>
        <dbReference type="Proteomes" id="UP000179807"/>
    </source>
</evidence>
<proteinExistence type="predicted"/>